<accession>A2G408</accession>
<dbReference type="RefSeq" id="XP_001301040.1">
    <property type="nucleotide sequence ID" value="XM_001301039.1"/>
</dbReference>
<organism evidence="1 2">
    <name type="scientific">Trichomonas vaginalis (strain ATCC PRA-98 / G3)</name>
    <dbReference type="NCBI Taxonomy" id="412133"/>
    <lineage>
        <taxon>Eukaryota</taxon>
        <taxon>Metamonada</taxon>
        <taxon>Parabasalia</taxon>
        <taxon>Trichomonadida</taxon>
        <taxon>Trichomonadidae</taxon>
        <taxon>Trichomonas</taxon>
    </lineage>
</organism>
<gene>
    <name evidence="1" type="ORF">TVAG_422650</name>
</gene>
<dbReference type="InParanoid" id="A2G408"/>
<dbReference type="KEGG" id="tva:4745763"/>
<protein>
    <recommendedName>
        <fullName evidence="3">Roadblock/LAMTOR2 domain-containing protein</fullName>
    </recommendedName>
</protein>
<keyword evidence="2" id="KW-1185">Reference proteome</keyword>
<proteinExistence type="predicted"/>
<reference evidence="1" key="2">
    <citation type="journal article" date="2007" name="Science">
        <title>Draft genome sequence of the sexually transmitted pathogen Trichomonas vaginalis.</title>
        <authorList>
            <person name="Carlton J.M."/>
            <person name="Hirt R.P."/>
            <person name="Silva J.C."/>
            <person name="Delcher A.L."/>
            <person name="Schatz M."/>
            <person name="Zhao Q."/>
            <person name="Wortman J.R."/>
            <person name="Bidwell S.L."/>
            <person name="Alsmark U.C.M."/>
            <person name="Besteiro S."/>
            <person name="Sicheritz-Ponten T."/>
            <person name="Noel C.J."/>
            <person name="Dacks J.B."/>
            <person name="Foster P.G."/>
            <person name="Simillion C."/>
            <person name="Van de Peer Y."/>
            <person name="Miranda-Saavedra D."/>
            <person name="Barton G.J."/>
            <person name="Westrop G.D."/>
            <person name="Mueller S."/>
            <person name="Dessi D."/>
            <person name="Fiori P.L."/>
            <person name="Ren Q."/>
            <person name="Paulsen I."/>
            <person name="Zhang H."/>
            <person name="Bastida-Corcuera F.D."/>
            <person name="Simoes-Barbosa A."/>
            <person name="Brown M.T."/>
            <person name="Hayes R.D."/>
            <person name="Mukherjee M."/>
            <person name="Okumura C.Y."/>
            <person name="Schneider R."/>
            <person name="Smith A.J."/>
            <person name="Vanacova S."/>
            <person name="Villalvazo M."/>
            <person name="Haas B.J."/>
            <person name="Pertea M."/>
            <person name="Feldblyum T.V."/>
            <person name="Utterback T.R."/>
            <person name="Shu C.L."/>
            <person name="Osoegawa K."/>
            <person name="de Jong P.J."/>
            <person name="Hrdy I."/>
            <person name="Horvathova L."/>
            <person name="Zubacova Z."/>
            <person name="Dolezal P."/>
            <person name="Malik S.B."/>
            <person name="Logsdon J.M. Jr."/>
            <person name="Henze K."/>
            <person name="Gupta A."/>
            <person name="Wang C.C."/>
            <person name="Dunne R.L."/>
            <person name="Upcroft J.A."/>
            <person name="Upcroft P."/>
            <person name="White O."/>
            <person name="Salzberg S.L."/>
            <person name="Tang P."/>
            <person name="Chiu C.-H."/>
            <person name="Lee Y.-S."/>
            <person name="Embley T.M."/>
            <person name="Coombs G.H."/>
            <person name="Mottram J.C."/>
            <person name="Tachezy J."/>
            <person name="Fraser-Liggett C.M."/>
            <person name="Johnson P.J."/>
        </authorList>
    </citation>
    <scope>NUCLEOTIDE SEQUENCE [LARGE SCALE GENOMIC DNA]</scope>
    <source>
        <strain evidence="1">G3</strain>
    </source>
</reference>
<reference evidence="1" key="1">
    <citation type="submission" date="2006-10" db="EMBL/GenBank/DDBJ databases">
        <authorList>
            <person name="Amadeo P."/>
            <person name="Zhao Q."/>
            <person name="Wortman J."/>
            <person name="Fraser-Liggett C."/>
            <person name="Carlton J."/>
        </authorList>
    </citation>
    <scope>NUCLEOTIDE SEQUENCE</scope>
    <source>
        <strain evidence="1">G3</strain>
    </source>
</reference>
<dbReference type="EMBL" id="DS114354">
    <property type="protein sequence ID" value="EAX88110.1"/>
    <property type="molecule type" value="Genomic_DNA"/>
</dbReference>
<dbReference type="OrthoDB" id="10418578at2759"/>
<dbReference type="AlphaFoldDB" id="A2G408"/>
<evidence type="ECO:0000313" key="2">
    <source>
        <dbReference type="Proteomes" id="UP000001542"/>
    </source>
</evidence>
<dbReference type="VEuPathDB" id="TrichDB:TVAGG3_0408800"/>
<dbReference type="Gene3D" id="3.30.450.30">
    <property type="entry name" value="Dynein light chain 2a, cytoplasmic"/>
    <property type="match status" value="1"/>
</dbReference>
<name>A2G408_TRIV3</name>
<evidence type="ECO:0008006" key="3">
    <source>
        <dbReference type="Google" id="ProtNLM"/>
    </source>
</evidence>
<sequence length="118" mass="13444">MPKLLNIEEFNKFLSEFAEENALTFAFLATPAGGLICSNEFTNSRMVVEAISTVWQTFPDPNWERIMFEWESALCIVMNCNEYIFGIEQSDPNPSTLGLLKHKIAVAKNFIMKTLSEE</sequence>
<evidence type="ECO:0000313" key="1">
    <source>
        <dbReference type="EMBL" id="EAX88110.1"/>
    </source>
</evidence>
<dbReference type="VEuPathDB" id="TrichDB:TVAG_422650"/>
<dbReference type="Proteomes" id="UP000001542">
    <property type="component" value="Unassembled WGS sequence"/>
</dbReference>